<sequence>MADESEDEIGGAINGMKGERSSPKSPMQVRDEKLPPQPELKAGGMTTRGLKAGALGKKNLAAGQKGGVQAVAPLGTSRRLRKLTASGEEKRAAQDDHAVHGVAGATHQEEDALADSGICPSEGVLDSDDCYSPEDKTAFEIKRRSPLAAPTRSRLPPTGNVSKVVEAFERGGIVELVEGESLSIRIGGHDIRVPQEKHLASGANASPRLNEYGSNLLDPEPGNQKRSLDVLEGDVGDPPTSKKLFVEFAEVGKKVEEASLERPQGNK</sequence>
<name>A0AAV2CIT2_9ROSI</name>
<dbReference type="Proteomes" id="UP001497516">
    <property type="component" value="Chromosome 1"/>
</dbReference>
<organism evidence="2 3">
    <name type="scientific">Linum trigynum</name>
    <dbReference type="NCBI Taxonomy" id="586398"/>
    <lineage>
        <taxon>Eukaryota</taxon>
        <taxon>Viridiplantae</taxon>
        <taxon>Streptophyta</taxon>
        <taxon>Embryophyta</taxon>
        <taxon>Tracheophyta</taxon>
        <taxon>Spermatophyta</taxon>
        <taxon>Magnoliopsida</taxon>
        <taxon>eudicotyledons</taxon>
        <taxon>Gunneridae</taxon>
        <taxon>Pentapetalae</taxon>
        <taxon>rosids</taxon>
        <taxon>fabids</taxon>
        <taxon>Malpighiales</taxon>
        <taxon>Linaceae</taxon>
        <taxon>Linum</taxon>
    </lineage>
</organism>
<protein>
    <recommendedName>
        <fullName evidence="4">DUF4057 domain-containing protein</fullName>
    </recommendedName>
</protein>
<evidence type="ECO:0000313" key="2">
    <source>
        <dbReference type="EMBL" id="CAL1355847.1"/>
    </source>
</evidence>
<proteinExistence type="predicted"/>
<feature type="region of interest" description="Disordered" evidence="1">
    <location>
        <begin position="1"/>
        <end position="48"/>
    </location>
</feature>
<keyword evidence="3" id="KW-1185">Reference proteome</keyword>
<evidence type="ECO:0000313" key="3">
    <source>
        <dbReference type="Proteomes" id="UP001497516"/>
    </source>
</evidence>
<accession>A0AAV2CIT2</accession>
<gene>
    <name evidence="2" type="ORF">LTRI10_LOCUS3579</name>
</gene>
<dbReference type="EMBL" id="OZ034813">
    <property type="protein sequence ID" value="CAL1355847.1"/>
    <property type="molecule type" value="Genomic_DNA"/>
</dbReference>
<dbReference type="AlphaFoldDB" id="A0AAV2CIT2"/>
<evidence type="ECO:0000256" key="1">
    <source>
        <dbReference type="SAM" id="MobiDB-lite"/>
    </source>
</evidence>
<evidence type="ECO:0008006" key="4">
    <source>
        <dbReference type="Google" id="ProtNLM"/>
    </source>
</evidence>
<reference evidence="2 3" key="1">
    <citation type="submission" date="2024-04" db="EMBL/GenBank/DDBJ databases">
        <authorList>
            <person name="Fracassetti M."/>
        </authorList>
    </citation>
    <scope>NUCLEOTIDE SEQUENCE [LARGE SCALE GENOMIC DNA]</scope>
</reference>
<feature type="region of interest" description="Disordered" evidence="1">
    <location>
        <begin position="195"/>
        <end position="240"/>
    </location>
</feature>